<feature type="domain" description="D-isomer specific 2-hydroxyacid dehydrogenase NAD-binding" evidence="3">
    <location>
        <begin position="121"/>
        <end position="295"/>
    </location>
</feature>
<evidence type="ECO:0000313" key="5">
    <source>
        <dbReference type="Proteomes" id="UP000176992"/>
    </source>
</evidence>
<dbReference type="GO" id="GO:0030267">
    <property type="term" value="F:glyoxylate reductase (NADPH) activity"/>
    <property type="evidence" value="ECO:0007669"/>
    <property type="project" value="TreeGrafter"/>
</dbReference>
<dbReference type="Gene3D" id="3.40.50.720">
    <property type="entry name" value="NAD(P)-binding Rossmann-like Domain"/>
    <property type="match status" value="2"/>
</dbReference>
<evidence type="ECO:0000313" key="4">
    <source>
        <dbReference type="EMBL" id="OGF98136.1"/>
    </source>
</evidence>
<evidence type="ECO:0000259" key="3">
    <source>
        <dbReference type="Pfam" id="PF02826"/>
    </source>
</evidence>
<dbReference type="GO" id="GO:0005829">
    <property type="term" value="C:cytosol"/>
    <property type="evidence" value="ECO:0007669"/>
    <property type="project" value="TreeGrafter"/>
</dbReference>
<keyword evidence="1" id="KW-0560">Oxidoreductase</keyword>
<dbReference type="InterPro" id="IPR036291">
    <property type="entry name" value="NAD(P)-bd_dom_sf"/>
</dbReference>
<reference evidence="4 5" key="1">
    <citation type="journal article" date="2016" name="Nat. Commun.">
        <title>Thousands of microbial genomes shed light on interconnected biogeochemical processes in an aquifer system.</title>
        <authorList>
            <person name="Anantharaman K."/>
            <person name="Brown C.T."/>
            <person name="Hug L.A."/>
            <person name="Sharon I."/>
            <person name="Castelle C.J."/>
            <person name="Probst A.J."/>
            <person name="Thomas B.C."/>
            <person name="Singh A."/>
            <person name="Wilkins M.J."/>
            <person name="Karaoz U."/>
            <person name="Brodie E.L."/>
            <person name="Williams K.H."/>
            <person name="Hubbard S.S."/>
            <person name="Banfield J.F."/>
        </authorList>
    </citation>
    <scope>NUCLEOTIDE SEQUENCE [LARGE SCALE GENOMIC DNA]</scope>
</reference>
<dbReference type="PANTHER" id="PTHR10996">
    <property type="entry name" value="2-HYDROXYACID DEHYDROGENASE-RELATED"/>
    <property type="match status" value="1"/>
</dbReference>
<accession>A0A1F5YDT2</accession>
<organism evidence="4 5">
    <name type="scientific">Candidatus Glassbacteria bacterium GWA2_58_10</name>
    <dbReference type="NCBI Taxonomy" id="1817865"/>
    <lineage>
        <taxon>Bacteria</taxon>
        <taxon>Candidatus Glassiibacteriota</taxon>
    </lineage>
</organism>
<dbReference type="GO" id="GO:0016618">
    <property type="term" value="F:hydroxypyruvate reductase [NAD(P)H] activity"/>
    <property type="evidence" value="ECO:0007669"/>
    <property type="project" value="TreeGrafter"/>
</dbReference>
<name>A0A1F5YDT2_9BACT</name>
<dbReference type="AlphaFoldDB" id="A0A1F5YDT2"/>
<gene>
    <name evidence="4" type="ORF">A2Z86_09845</name>
</gene>
<dbReference type="SUPFAM" id="SSF51735">
    <property type="entry name" value="NAD(P)-binding Rossmann-fold domains"/>
    <property type="match status" value="1"/>
</dbReference>
<dbReference type="InterPro" id="IPR006140">
    <property type="entry name" value="D-isomer_DH_NAD-bd"/>
</dbReference>
<comment type="caution">
    <text evidence="4">The sequence shown here is derived from an EMBL/GenBank/DDBJ whole genome shotgun (WGS) entry which is preliminary data.</text>
</comment>
<sequence length="335" mass="37528">MRPRVLIPVRSIYRDYLLSPPIVGSLEQFADLEIVVDPAGLESKQYARLYAGRDAVLTTWNTPLIGREVLERATELKIISHAGGEVRPFISPELFDIRPDLILCNASNVMARPVAEHSLCVTLALLRSLFHFKEWVREDENWWEYDPAKNVSLLEKKVGIVGLGQIAREFIRLLGLFDTEILVYSQHLDPEKARQEGLVKSSLEEIFSTCDVISINAASIPANRHMIDARLLKMIKPGAVLVNNGRGMLIDEPALIAELETGRFSAAIDVTEEEPPAAGNKLRFLPNVLLTPHIGGPVPAQRIWMMQEAVANLKAYFEGKPVRGVVDKQRFLYMA</sequence>
<dbReference type="InterPro" id="IPR050223">
    <property type="entry name" value="D-isomer_2-hydroxyacid_DH"/>
</dbReference>
<dbReference type="Pfam" id="PF02826">
    <property type="entry name" value="2-Hacid_dh_C"/>
    <property type="match status" value="1"/>
</dbReference>
<protein>
    <recommendedName>
        <fullName evidence="3">D-isomer specific 2-hydroxyacid dehydrogenase NAD-binding domain-containing protein</fullName>
    </recommendedName>
</protein>
<evidence type="ECO:0000256" key="2">
    <source>
        <dbReference type="ARBA" id="ARBA00023027"/>
    </source>
</evidence>
<evidence type="ECO:0000256" key="1">
    <source>
        <dbReference type="ARBA" id="ARBA00023002"/>
    </source>
</evidence>
<dbReference type="PANTHER" id="PTHR10996:SF178">
    <property type="entry name" value="2-HYDROXYACID DEHYDROGENASE YGL185C-RELATED"/>
    <property type="match status" value="1"/>
</dbReference>
<keyword evidence="2" id="KW-0520">NAD</keyword>
<dbReference type="EMBL" id="MFIV01000165">
    <property type="protein sequence ID" value="OGF98136.1"/>
    <property type="molecule type" value="Genomic_DNA"/>
</dbReference>
<dbReference type="CDD" id="cd12167">
    <property type="entry name" value="2-Hacid_dh_8"/>
    <property type="match status" value="1"/>
</dbReference>
<dbReference type="SUPFAM" id="SSF52283">
    <property type="entry name" value="Formate/glycerate dehydrogenase catalytic domain-like"/>
    <property type="match status" value="1"/>
</dbReference>
<dbReference type="Proteomes" id="UP000176992">
    <property type="component" value="Unassembled WGS sequence"/>
</dbReference>
<dbReference type="GO" id="GO:0051287">
    <property type="term" value="F:NAD binding"/>
    <property type="evidence" value="ECO:0007669"/>
    <property type="project" value="InterPro"/>
</dbReference>
<proteinExistence type="predicted"/>